<dbReference type="SMART" id="SM00507">
    <property type="entry name" value="HNHc"/>
    <property type="match status" value="1"/>
</dbReference>
<evidence type="ECO:0000313" key="3">
    <source>
        <dbReference type="EMBL" id="MFF5293425.1"/>
    </source>
</evidence>
<dbReference type="Gene3D" id="1.10.30.50">
    <property type="match status" value="1"/>
</dbReference>
<accession>A0ABW6WLJ7</accession>
<dbReference type="CDD" id="cd00085">
    <property type="entry name" value="HNHc"/>
    <property type="match status" value="1"/>
</dbReference>
<feature type="domain" description="HNH nuclease" evidence="2">
    <location>
        <begin position="360"/>
        <end position="412"/>
    </location>
</feature>
<gene>
    <name evidence="3" type="ORF">ACFY35_28665</name>
</gene>
<sequence>MLDAVRHWGEEAAKAADSPLWPLPDAEVLDLLRAVHRLQQASAALQLCVIREAAARGFPAKHGHRTVPGWLRDHLRLDPQPARDLALAATALHSRPAVEQALRDGLLDLRQATVIAKAVNAVPAILNDLQAEARSDSAETAEAGAAAWLAARGSGGDQAHLEPVALAERAESTLIGMAAQFPAYQLRKLGDRILAHVAPEIADLADEAALRRFEARARRHRFFTLSMPVDGVVRVSGALGVEDAAIVTAALQPLSGPVPDDNRSFPQRRADALIDVCRLALRTGELPHDGGEPPQLAVTVRFDPLAARLGASPGVLPDGERISAATARRLACDARILPLVLGGASQVLDAGRSRRLVHGPLRRALTVRDGGCAFPGCDRPARWCDAHHLRSWSDGGRTDLDNLVLLCRHHHRLLHAPAGGWRAKLGPDRLPTFVPPPWIDAQQRPRRNLFHPRT</sequence>
<evidence type="ECO:0000256" key="1">
    <source>
        <dbReference type="ARBA" id="ARBA00023450"/>
    </source>
</evidence>
<protein>
    <submittedName>
        <fullName evidence="3">DUF222 domain-containing protein</fullName>
    </submittedName>
</protein>
<dbReference type="InterPro" id="IPR003870">
    <property type="entry name" value="DUF222"/>
</dbReference>
<dbReference type="EMBL" id="JBIAZU010000005">
    <property type="protein sequence ID" value="MFF5293425.1"/>
    <property type="molecule type" value="Genomic_DNA"/>
</dbReference>
<dbReference type="Pfam" id="PF02720">
    <property type="entry name" value="DUF222"/>
    <property type="match status" value="1"/>
</dbReference>
<evidence type="ECO:0000313" key="4">
    <source>
        <dbReference type="Proteomes" id="UP001602245"/>
    </source>
</evidence>
<dbReference type="Proteomes" id="UP001602245">
    <property type="component" value="Unassembled WGS sequence"/>
</dbReference>
<evidence type="ECO:0000259" key="2">
    <source>
        <dbReference type="SMART" id="SM00507"/>
    </source>
</evidence>
<dbReference type="Pfam" id="PF01844">
    <property type="entry name" value="HNH"/>
    <property type="match status" value="1"/>
</dbReference>
<comment type="similarity">
    <text evidence="1">Belongs to the Rv1128c/1148c/1588c/1702c/1945/3466 family.</text>
</comment>
<keyword evidence="4" id="KW-1185">Reference proteome</keyword>
<dbReference type="InterPro" id="IPR003615">
    <property type="entry name" value="HNH_nuc"/>
</dbReference>
<name>A0ABW6WLJ7_9ACTN</name>
<organism evidence="3 4">
    <name type="scientific">Paractinoplanes globisporus</name>
    <dbReference type="NCBI Taxonomy" id="113565"/>
    <lineage>
        <taxon>Bacteria</taxon>
        <taxon>Bacillati</taxon>
        <taxon>Actinomycetota</taxon>
        <taxon>Actinomycetes</taxon>
        <taxon>Micromonosporales</taxon>
        <taxon>Micromonosporaceae</taxon>
        <taxon>Paractinoplanes</taxon>
    </lineage>
</organism>
<reference evidence="3 4" key="1">
    <citation type="submission" date="2024-10" db="EMBL/GenBank/DDBJ databases">
        <title>The Natural Products Discovery Center: Release of the First 8490 Sequenced Strains for Exploring Actinobacteria Biosynthetic Diversity.</title>
        <authorList>
            <person name="Kalkreuter E."/>
            <person name="Kautsar S.A."/>
            <person name="Yang D."/>
            <person name="Bader C.D."/>
            <person name="Teijaro C.N."/>
            <person name="Fluegel L."/>
            <person name="Davis C.M."/>
            <person name="Simpson J.R."/>
            <person name="Lauterbach L."/>
            <person name="Steele A.D."/>
            <person name="Gui C."/>
            <person name="Meng S."/>
            <person name="Li G."/>
            <person name="Viehrig K."/>
            <person name="Ye F."/>
            <person name="Su P."/>
            <person name="Kiefer A.F."/>
            <person name="Nichols A."/>
            <person name="Cepeda A.J."/>
            <person name="Yan W."/>
            <person name="Fan B."/>
            <person name="Jiang Y."/>
            <person name="Adhikari A."/>
            <person name="Zheng C.-J."/>
            <person name="Schuster L."/>
            <person name="Cowan T.M."/>
            <person name="Smanski M.J."/>
            <person name="Chevrette M.G."/>
            <person name="De Carvalho L.P.S."/>
            <person name="Shen B."/>
        </authorList>
    </citation>
    <scope>NUCLEOTIDE SEQUENCE [LARGE SCALE GENOMIC DNA]</scope>
    <source>
        <strain evidence="3 4">NPDC000087</strain>
    </source>
</reference>
<dbReference type="RefSeq" id="WP_020517981.1">
    <property type="nucleotide sequence ID" value="NZ_JBIAZU010000005.1"/>
</dbReference>
<proteinExistence type="inferred from homology"/>
<comment type="caution">
    <text evidence="3">The sequence shown here is derived from an EMBL/GenBank/DDBJ whole genome shotgun (WGS) entry which is preliminary data.</text>
</comment>
<dbReference type="InterPro" id="IPR002711">
    <property type="entry name" value="HNH"/>
</dbReference>